<keyword evidence="6" id="KW-1185">Reference proteome</keyword>
<evidence type="ECO:0000256" key="2">
    <source>
        <dbReference type="ARBA" id="ARBA00023043"/>
    </source>
</evidence>
<dbReference type="SMART" id="SM00248">
    <property type="entry name" value="ANK"/>
    <property type="match status" value="3"/>
</dbReference>
<evidence type="ECO:0000313" key="6">
    <source>
        <dbReference type="Proteomes" id="UP001152797"/>
    </source>
</evidence>
<evidence type="ECO:0000256" key="1">
    <source>
        <dbReference type="ARBA" id="ARBA00022737"/>
    </source>
</evidence>
<dbReference type="PRINTS" id="PR01415">
    <property type="entry name" value="ANKYRIN"/>
</dbReference>
<dbReference type="AlphaFoldDB" id="A0A9P1DLD1"/>
<dbReference type="PROSITE" id="PS50297">
    <property type="entry name" value="ANK_REP_REGION"/>
    <property type="match status" value="2"/>
</dbReference>
<dbReference type="Pfam" id="PF12796">
    <property type="entry name" value="Ank_2"/>
    <property type="match status" value="1"/>
</dbReference>
<evidence type="ECO:0000256" key="3">
    <source>
        <dbReference type="PROSITE-ProRule" id="PRU00023"/>
    </source>
</evidence>
<dbReference type="GO" id="GO:0085020">
    <property type="term" value="P:protein K6-linked ubiquitination"/>
    <property type="evidence" value="ECO:0007669"/>
    <property type="project" value="TreeGrafter"/>
</dbReference>
<feature type="repeat" description="ANK" evidence="3">
    <location>
        <begin position="165"/>
        <end position="197"/>
    </location>
</feature>
<dbReference type="Gene3D" id="1.25.40.20">
    <property type="entry name" value="Ankyrin repeat-containing domain"/>
    <property type="match status" value="1"/>
</dbReference>
<gene>
    <name evidence="4" type="ORF">C1SCF055_LOCUS37317</name>
</gene>
<proteinExistence type="predicted"/>
<dbReference type="EMBL" id="CAMXCT010005398">
    <property type="protein sequence ID" value="CAI4012233.1"/>
    <property type="molecule type" value="Genomic_DNA"/>
</dbReference>
<comment type="caution">
    <text evidence="4">The sequence shown here is derived from an EMBL/GenBank/DDBJ whole genome shotgun (WGS) entry which is preliminary data.</text>
</comment>
<accession>A0A9P1DLD1</accession>
<dbReference type="OrthoDB" id="341259at2759"/>
<dbReference type="EMBL" id="CAMXCT030005398">
    <property type="protein sequence ID" value="CAL4799545.1"/>
    <property type="molecule type" value="Genomic_DNA"/>
</dbReference>
<reference evidence="5 6" key="2">
    <citation type="submission" date="2024-05" db="EMBL/GenBank/DDBJ databases">
        <authorList>
            <person name="Chen Y."/>
            <person name="Shah S."/>
            <person name="Dougan E. K."/>
            <person name="Thang M."/>
            <person name="Chan C."/>
        </authorList>
    </citation>
    <scope>NUCLEOTIDE SEQUENCE [LARGE SCALE GENOMIC DNA]</scope>
</reference>
<sequence>MASSGSAYPEAVGCSCWLQLLQSSRQFTRRICGRQAEAAVPIDPEVPMFGVSRYHQELWHGSMASSGSAYPEAAGCSCWLQLLQSSRQFTRRIILVWCEHIHQAAEEGNVGAVRHFLRVDPESLERKDYMGRTALHWAAEEGHAAVVEQLISAGATVDAAGWNGRGRTALHWAAEEGHAAVVEQLISAGATVDAAGWNGRGPGRVFGSFWEWLWRGDGRVVHWQGIFVLCFGMLSGIRSCCVRIHFCEWMGLLQFGYKRLDMGEMSGRHVVTNVHWIWNF</sequence>
<dbReference type="GO" id="GO:0004842">
    <property type="term" value="F:ubiquitin-protein transferase activity"/>
    <property type="evidence" value="ECO:0007669"/>
    <property type="project" value="TreeGrafter"/>
</dbReference>
<keyword evidence="2 3" id="KW-0040">ANK repeat</keyword>
<dbReference type="PROSITE" id="PS50088">
    <property type="entry name" value="ANK_REPEAT"/>
    <property type="match status" value="2"/>
</dbReference>
<dbReference type="PANTHER" id="PTHR24171">
    <property type="entry name" value="ANKYRIN REPEAT DOMAIN-CONTAINING PROTEIN 39-RELATED"/>
    <property type="match status" value="1"/>
</dbReference>
<dbReference type="PANTHER" id="PTHR24171:SF8">
    <property type="entry name" value="BRCA1-ASSOCIATED RING DOMAIN PROTEIN 1"/>
    <property type="match status" value="1"/>
</dbReference>
<evidence type="ECO:0000313" key="4">
    <source>
        <dbReference type="EMBL" id="CAI4012233.1"/>
    </source>
</evidence>
<reference evidence="4" key="1">
    <citation type="submission" date="2022-10" db="EMBL/GenBank/DDBJ databases">
        <authorList>
            <person name="Chen Y."/>
            <person name="Dougan E. K."/>
            <person name="Chan C."/>
            <person name="Rhodes N."/>
            <person name="Thang M."/>
        </authorList>
    </citation>
    <scope>NUCLEOTIDE SEQUENCE</scope>
</reference>
<dbReference type="InterPro" id="IPR002110">
    <property type="entry name" value="Ankyrin_rpt"/>
</dbReference>
<dbReference type="InterPro" id="IPR036770">
    <property type="entry name" value="Ankyrin_rpt-contain_sf"/>
</dbReference>
<dbReference type="Proteomes" id="UP001152797">
    <property type="component" value="Unassembled WGS sequence"/>
</dbReference>
<protein>
    <submittedName>
        <fullName evidence="4">Uncharacterized protein</fullName>
    </submittedName>
</protein>
<keyword evidence="1" id="KW-0677">Repeat</keyword>
<name>A0A9P1DLD1_9DINO</name>
<feature type="repeat" description="ANK" evidence="3">
    <location>
        <begin position="130"/>
        <end position="162"/>
    </location>
</feature>
<dbReference type="EMBL" id="CAMXCT020005398">
    <property type="protein sequence ID" value="CAL1165608.1"/>
    <property type="molecule type" value="Genomic_DNA"/>
</dbReference>
<evidence type="ECO:0000313" key="5">
    <source>
        <dbReference type="EMBL" id="CAL4799545.1"/>
    </source>
</evidence>
<dbReference type="SUPFAM" id="SSF48403">
    <property type="entry name" value="Ankyrin repeat"/>
    <property type="match status" value="1"/>
</dbReference>
<organism evidence="4">
    <name type="scientific">Cladocopium goreaui</name>
    <dbReference type="NCBI Taxonomy" id="2562237"/>
    <lineage>
        <taxon>Eukaryota</taxon>
        <taxon>Sar</taxon>
        <taxon>Alveolata</taxon>
        <taxon>Dinophyceae</taxon>
        <taxon>Suessiales</taxon>
        <taxon>Symbiodiniaceae</taxon>
        <taxon>Cladocopium</taxon>
    </lineage>
</organism>